<reference evidence="11" key="1">
    <citation type="submission" date="2016-05" db="EMBL/GenBank/DDBJ databases">
        <title>Comparative genomics of biotechnologically important yeasts.</title>
        <authorList>
            <consortium name="DOE Joint Genome Institute"/>
            <person name="Riley R."/>
            <person name="Haridas S."/>
            <person name="Wolfe K.H."/>
            <person name="Lopes M.R."/>
            <person name="Hittinger C.T."/>
            <person name="Goker M."/>
            <person name="Salamov A."/>
            <person name="Wisecaver J."/>
            <person name="Long T.M."/>
            <person name="Aerts A.L."/>
            <person name="Barry K."/>
            <person name="Choi C."/>
            <person name="Clum A."/>
            <person name="Coughlan A.Y."/>
            <person name="Deshpande S."/>
            <person name="Douglass A.P."/>
            <person name="Hanson S.J."/>
            <person name="Klenk H.-P."/>
            <person name="Labutti K."/>
            <person name="Lapidus A."/>
            <person name="Lindquist E."/>
            <person name="Lipzen A."/>
            <person name="Meier-Kolthoff J.P."/>
            <person name="Ohm R.A."/>
            <person name="Otillar R.P."/>
            <person name="Pangilinan J."/>
            <person name="Peng Y."/>
            <person name="Rokas A."/>
            <person name="Rosa C.A."/>
            <person name="Scheuner C."/>
            <person name="Sibirny A.A."/>
            <person name="Slot J.C."/>
            <person name="Stielow J.B."/>
            <person name="Sun H."/>
            <person name="Kurtzman C.P."/>
            <person name="Blackwell M."/>
            <person name="Grigoriev I.V."/>
            <person name="Jeffries T.W."/>
        </authorList>
    </citation>
    <scope>NUCLEOTIDE SEQUENCE [LARGE SCALE GENOMIC DNA]</scope>
    <source>
        <strain evidence="11">NRRL Y-12698</strain>
    </source>
</reference>
<feature type="transmembrane region" description="Helical" evidence="8">
    <location>
        <begin position="383"/>
        <end position="403"/>
    </location>
</feature>
<dbReference type="InterPro" id="IPR004841">
    <property type="entry name" value="AA-permease/SLC12A_dom"/>
</dbReference>
<dbReference type="InterPro" id="IPR050524">
    <property type="entry name" value="APC_YAT"/>
</dbReference>
<keyword evidence="7 8" id="KW-0472">Membrane</keyword>
<evidence type="ECO:0000256" key="8">
    <source>
        <dbReference type="SAM" id="Phobius"/>
    </source>
</evidence>
<gene>
    <name evidence="10" type="ORF">BABINDRAFT_170897</name>
</gene>
<name>A0A1E3QUV5_9ASCO</name>
<feature type="transmembrane region" description="Helical" evidence="8">
    <location>
        <begin position="166"/>
        <end position="186"/>
    </location>
</feature>
<dbReference type="GeneID" id="30148628"/>
<feature type="transmembrane region" description="Helical" evidence="8">
    <location>
        <begin position="254"/>
        <end position="275"/>
    </location>
</feature>
<feature type="transmembrane region" description="Helical" evidence="8">
    <location>
        <begin position="140"/>
        <end position="160"/>
    </location>
</feature>
<feature type="transmembrane region" description="Helical" evidence="8">
    <location>
        <begin position="350"/>
        <end position="377"/>
    </location>
</feature>
<dbReference type="GO" id="GO:0015171">
    <property type="term" value="F:amino acid transmembrane transporter activity"/>
    <property type="evidence" value="ECO:0007669"/>
    <property type="project" value="TreeGrafter"/>
</dbReference>
<evidence type="ECO:0000256" key="7">
    <source>
        <dbReference type="ARBA" id="ARBA00023136"/>
    </source>
</evidence>
<feature type="transmembrane region" description="Helical" evidence="8">
    <location>
        <begin position="32"/>
        <end position="53"/>
    </location>
</feature>
<dbReference type="RefSeq" id="XP_018986682.1">
    <property type="nucleotide sequence ID" value="XM_019130775.1"/>
</dbReference>
<keyword evidence="3" id="KW-0813">Transport</keyword>
<comment type="similarity">
    <text evidence="2">Belongs to the amino acid-polyamine-organocation (APC) superfamily. YAT (TC 2.A.3.10) family.</text>
</comment>
<keyword evidence="5" id="KW-0029">Amino-acid transport</keyword>
<dbReference type="Gene3D" id="1.20.1740.10">
    <property type="entry name" value="Amino acid/polyamine transporter I"/>
    <property type="match status" value="1"/>
</dbReference>
<feature type="transmembrane region" description="Helical" evidence="8">
    <location>
        <begin position="424"/>
        <end position="442"/>
    </location>
</feature>
<sequence length="522" mass="57972">MSSAKDSAYKSHALNPLIKEDHLARSLSARQVNLICIAGCIGSGLFLSTGKALASSGPASLLICYAIIAVIVYFTMLSLGEMSTYTPIAGSFCSFATRYVDEAFGFALTWNYWFNDAVSVASDLTALQLIMKYWTDWHPWAISLIFWAVLVGLNLVSVRVYGEFEYWLAILKVVTIIIFIILGIVVNCGANTSNQYIGFHYWYIGDAPFVDGFKGFAKVFVSAAFAYGGTESIAITAGETKNPSRVMPKVVKMVFWRILFFYLLSVLIIGINVPYNYKGLETKNSATSPFTIVFQMAGSKAAGSFINAVIFTSLISAGNHAMYAGTRLLYSLGAQGYAPKVFTTLSKNKVPYVALAATSAVSGLCFGASFIGAGTLWSWLQNLVGVSNQLAWWSIGLTSFRFRKAMDLQGKTHLLKFKSWANPWGNYVVVIGTTVIILIQGWSSFAPWNVSNFFSNYIELGVMPVMYLGWKLIKRTKYVKLEDMDLETDKYIETEDEKLENEELSNLKGWPKWRREILSFIV</sequence>
<dbReference type="GO" id="GO:0016020">
    <property type="term" value="C:membrane"/>
    <property type="evidence" value="ECO:0007669"/>
    <property type="project" value="UniProtKB-SubCell"/>
</dbReference>
<dbReference type="FunFam" id="1.20.1740.10:FF:000001">
    <property type="entry name" value="Amino acid permease"/>
    <property type="match status" value="1"/>
</dbReference>
<evidence type="ECO:0000256" key="6">
    <source>
        <dbReference type="ARBA" id="ARBA00022989"/>
    </source>
</evidence>
<dbReference type="EMBL" id="KV454428">
    <property type="protein sequence ID" value="ODQ81354.1"/>
    <property type="molecule type" value="Genomic_DNA"/>
</dbReference>
<proteinExistence type="inferred from homology"/>
<protein>
    <recommendedName>
        <fullName evidence="9">Amino acid permease/ SLC12A domain-containing protein</fullName>
    </recommendedName>
</protein>
<evidence type="ECO:0000313" key="10">
    <source>
        <dbReference type="EMBL" id="ODQ81354.1"/>
    </source>
</evidence>
<dbReference type="AlphaFoldDB" id="A0A1E3QUV5"/>
<dbReference type="PROSITE" id="PS00218">
    <property type="entry name" value="AMINO_ACID_PERMEASE_1"/>
    <property type="match status" value="1"/>
</dbReference>
<feature type="domain" description="Amino acid permease/ SLC12A" evidence="9">
    <location>
        <begin position="32"/>
        <end position="478"/>
    </location>
</feature>
<dbReference type="Pfam" id="PF00324">
    <property type="entry name" value="AA_permease"/>
    <property type="match status" value="1"/>
</dbReference>
<evidence type="ECO:0000313" key="11">
    <source>
        <dbReference type="Proteomes" id="UP000094336"/>
    </source>
</evidence>
<comment type="subcellular location">
    <subcellularLocation>
        <location evidence="1">Membrane</location>
        <topology evidence="1">Multi-pass membrane protein</topology>
    </subcellularLocation>
</comment>
<dbReference type="PIRSF" id="PIRSF006060">
    <property type="entry name" value="AA_transporter"/>
    <property type="match status" value="1"/>
</dbReference>
<dbReference type="PANTHER" id="PTHR43341:SF3">
    <property type="entry name" value="AMINO-ACID PERMEASE PB1C11.02-RELATED"/>
    <property type="match status" value="1"/>
</dbReference>
<evidence type="ECO:0000256" key="5">
    <source>
        <dbReference type="ARBA" id="ARBA00022970"/>
    </source>
</evidence>
<keyword evidence="11" id="KW-1185">Reference proteome</keyword>
<feature type="transmembrane region" description="Helical" evidence="8">
    <location>
        <begin position="59"/>
        <end position="79"/>
    </location>
</feature>
<dbReference type="OrthoDB" id="3900342at2759"/>
<keyword evidence="6 8" id="KW-1133">Transmembrane helix</keyword>
<dbReference type="PANTHER" id="PTHR43341">
    <property type="entry name" value="AMINO ACID PERMEASE"/>
    <property type="match status" value="1"/>
</dbReference>
<organism evidence="10 11">
    <name type="scientific">Babjeviella inositovora NRRL Y-12698</name>
    <dbReference type="NCBI Taxonomy" id="984486"/>
    <lineage>
        <taxon>Eukaryota</taxon>
        <taxon>Fungi</taxon>
        <taxon>Dikarya</taxon>
        <taxon>Ascomycota</taxon>
        <taxon>Saccharomycotina</taxon>
        <taxon>Pichiomycetes</taxon>
        <taxon>Serinales incertae sedis</taxon>
        <taxon>Babjeviella</taxon>
    </lineage>
</organism>
<dbReference type="Proteomes" id="UP000094336">
    <property type="component" value="Unassembled WGS sequence"/>
</dbReference>
<dbReference type="STRING" id="984486.A0A1E3QUV5"/>
<accession>A0A1E3QUV5</accession>
<dbReference type="InterPro" id="IPR004840">
    <property type="entry name" value="Amino_acid_permease_CS"/>
</dbReference>
<evidence type="ECO:0000259" key="9">
    <source>
        <dbReference type="Pfam" id="PF00324"/>
    </source>
</evidence>
<feature type="transmembrane region" description="Helical" evidence="8">
    <location>
        <begin position="454"/>
        <end position="473"/>
    </location>
</feature>
<keyword evidence="4 8" id="KW-0812">Transmembrane</keyword>
<evidence type="ECO:0000256" key="4">
    <source>
        <dbReference type="ARBA" id="ARBA00022692"/>
    </source>
</evidence>
<evidence type="ECO:0000256" key="2">
    <source>
        <dbReference type="ARBA" id="ARBA00006983"/>
    </source>
</evidence>
<evidence type="ECO:0000256" key="3">
    <source>
        <dbReference type="ARBA" id="ARBA00022448"/>
    </source>
</evidence>
<evidence type="ECO:0000256" key="1">
    <source>
        <dbReference type="ARBA" id="ARBA00004141"/>
    </source>
</evidence>